<dbReference type="InterPro" id="IPR036291">
    <property type="entry name" value="NAD(P)-bd_dom_sf"/>
</dbReference>
<dbReference type="STRING" id="296587.C1E842"/>
<dbReference type="PRINTS" id="PR00081">
    <property type="entry name" value="GDHRDH"/>
</dbReference>
<dbReference type="RefSeq" id="XP_002502828.1">
    <property type="nucleotide sequence ID" value="XM_002502782.1"/>
</dbReference>
<organism evidence="3 4">
    <name type="scientific">Micromonas commoda (strain RCC299 / NOUM17 / CCMP2709)</name>
    <name type="common">Picoplanktonic green alga</name>
    <dbReference type="NCBI Taxonomy" id="296587"/>
    <lineage>
        <taxon>Eukaryota</taxon>
        <taxon>Viridiplantae</taxon>
        <taxon>Chlorophyta</taxon>
        <taxon>Mamiellophyceae</taxon>
        <taxon>Mamiellales</taxon>
        <taxon>Mamiellaceae</taxon>
        <taxon>Micromonas</taxon>
    </lineage>
</organism>
<dbReference type="SUPFAM" id="SSF51735">
    <property type="entry name" value="NAD(P)-binding Rossmann-fold domains"/>
    <property type="match status" value="1"/>
</dbReference>
<dbReference type="PANTHER" id="PTHR24320:SF152">
    <property type="entry name" value="SHORT-CHAIN DEHYDROGENASE_REDUCTASE FAMILY PROTEIN"/>
    <property type="match status" value="1"/>
</dbReference>
<dbReference type="Pfam" id="PF00106">
    <property type="entry name" value="adh_short"/>
    <property type="match status" value="1"/>
</dbReference>
<dbReference type="PANTHER" id="PTHR24320">
    <property type="entry name" value="RETINOL DEHYDROGENASE"/>
    <property type="match status" value="1"/>
</dbReference>
<dbReference type="UniPathway" id="UPA00668"/>
<proteinExistence type="inferred from homology"/>
<evidence type="ECO:0000256" key="1">
    <source>
        <dbReference type="ARBA" id="ARBA00006484"/>
    </source>
</evidence>
<dbReference type="GO" id="GO:0016491">
    <property type="term" value="F:oxidoreductase activity"/>
    <property type="evidence" value="ECO:0007669"/>
    <property type="project" value="UniProtKB-KW"/>
</dbReference>
<dbReference type="GeneID" id="8244477"/>
<comment type="similarity">
    <text evidence="1">Belongs to the short-chain dehydrogenases/reductases (SDR) family.</text>
</comment>
<dbReference type="InParanoid" id="C1E842"/>
<evidence type="ECO:0000256" key="2">
    <source>
        <dbReference type="ARBA" id="ARBA00023002"/>
    </source>
</evidence>
<dbReference type="EMBL" id="CP001327">
    <property type="protein sequence ID" value="ACO64086.1"/>
    <property type="molecule type" value="Genomic_DNA"/>
</dbReference>
<keyword evidence="2" id="KW-0560">Oxidoreductase</keyword>
<keyword evidence="4" id="KW-1185">Reference proteome</keyword>
<dbReference type="InterPro" id="IPR002347">
    <property type="entry name" value="SDR_fam"/>
</dbReference>
<gene>
    <name evidence="3" type="primary">PORC</name>
    <name evidence="3" type="ORF">MICPUN_96428</name>
</gene>
<accession>C1E842</accession>
<dbReference type="AlphaFoldDB" id="C1E842"/>
<dbReference type="Gene3D" id="3.40.50.720">
    <property type="entry name" value="NAD(P)-binding Rossmann-like Domain"/>
    <property type="match status" value="1"/>
</dbReference>
<name>C1E842_MICCC</name>
<dbReference type="Proteomes" id="UP000002009">
    <property type="component" value="Chromosome 6"/>
</dbReference>
<dbReference type="OMA" id="HDPAQKS"/>
<reference evidence="3 4" key="1">
    <citation type="journal article" date="2009" name="Science">
        <title>Green evolution and dynamic adaptations revealed by genomes of the marine picoeukaryotes Micromonas.</title>
        <authorList>
            <person name="Worden A.Z."/>
            <person name="Lee J.H."/>
            <person name="Mock T."/>
            <person name="Rouze P."/>
            <person name="Simmons M.P."/>
            <person name="Aerts A.L."/>
            <person name="Allen A.E."/>
            <person name="Cuvelier M.L."/>
            <person name="Derelle E."/>
            <person name="Everett M.V."/>
            <person name="Foulon E."/>
            <person name="Grimwood J."/>
            <person name="Gundlach H."/>
            <person name="Henrissat B."/>
            <person name="Napoli C."/>
            <person name="McDonald S.M."/>
            <person name="Parker M.S."/>
            <person name="Rombauts S."/>
            <person name="Salamov A."/>
            <person name="Von Dassow P."/>
            <person name="Badger J.H."/>
            <person name="Coutinho P.M."/>
            <person name="Demir E."/>
            <person name="Dubchak I."/>
            <person name="Gentemann C."/>
            <person name="Eikrem W."/>
            <person name="Gready J.E."/>
            <person name="John U."/>
            <person name="Lanier W."/>
            <person name="Lindquist E.A."/>
            <person name="Lucas S."/>
            <person name="Mayer K.F."/>
            <person name="Moreau H."/>
            <person name="Not F."/>
            <person name="Otillar R."/>
            <person name="Panaud O."/>
            <person name="Pangilinan J."/>
            <person name="Paulsen I."/>
            <person name="Piegu B."/>
            <person name="Poliakov A."/>
            <person name="Robbens S."/>
            <person name="Schmutz J."/>
            <person name="Toulza E."/>
            <person name="Wyss T."/>
            <person name="Zelensky A."/>
            <person name="Zhou K."/>
            <person name="Armbrust E.V."/>
            <person name="Bhattacharya D."/>
            <person name="Goodenough U.W."/>
            <person name="Van de Peer Y."/>
            <person name="Grigoriev I.V."/>
        </authorList>
    </citation>
    <scope>NUCLEOTIDE SEQUENCE [LARGE SCALE GENOMIC DNA]</scope>
    <source>
        <strain evidence="4">RCC299 / NOUM17</strain>
    </source>
</reference>
<dbReference type="GO" id="GO:0015995">
    <property type="term" value="P:chlorophyll biosynthetic process"/>
    <property type="evidence" value="ECO:0007669"/>
    <property type="project" value="UniProtKB-UniPathway"/>
</dbReference>
<evidence type="ECO:0000313" key="3">
    <source>
        <dbReference type="EMBL" id="ACO64086.1"/>
    </source>
</evidence>
<dbReference type="eggNOG" id="KOG1208">
    <property type="taxonomic scope" value="Eukaryota"/>
</dbReference>
<dbReference type="OrthoDB" id="191139at2759"/>
<sequence>MARALLQTAIPATGARCPARSARVSRVVRAAARRSSDSSDAALGRRDAVVGAGALLMLTTRVAPATAEDEAPDAAPEAPAVPKYGKPRVVITGSNSGIGFDAAKKLAKSGDWCVVLACRTVAKAEQAKASMRSEFPSIDPNDVQCYACDLGDMASIRRFAKDVTAEGPVDALCLNAGLEYSGDPTVYRTKDGFEETIGVNHLGHFLLANLLLPALESSEKLAHPRIVVTASEVHDPASAGGSVGKGATLGDLAGLERDGKNFEMVSGEPYDADKAYKDSKLCNMLFSYELERRLQASGSKVTVNAFGPGLITRTGLFRHQQPLFVKAFDLITNTFNVAESVDGGGNTLLYMLTDESLEGVGGAYYSNTISPGSSPTGHAFIVQESSEESKDATEARNLWRLSEKLVGLA</sequence>
<protein>
    <submittedName>
        <fullName evidence="3">Light-dependent protochlorophyllide oxido-reductase</fullName>
    </submittedName>
</protein>
<dbReference type="KEGG" id="mis:MICPUN_96428"/>
<evidence type="ECO:0000313" key="4">
    <source>
        <dbReference type="Proteomes" id="UP000002009"/>
    </source>
</evidence>